<organism evidence="1">
    <name type="scientific">marine sediment metagenome</name>
    <dbReference type="NCBI Taxonomy" id="412755"/>
    <lineage>
        <taxon>unclassified sequences</taxon>
        <taxon>metagenomes</taxon>
        <taxon>ecological metagenomes</taxon>
    </lineage>
</organism>
<dbReference type="AlphaFoldDB" id="A0A0F9HRX4"/>
<gene>
    <name evidence="1" type="ORF">LCGC14_1668660</name>
</gene>
<dbReference type="EMBL" id="LAZR01014285">
    <property type="protein sequence ID" value="KKM18136.1"/>
    <property type="molecule type" value="Genomic_DNA"/>
</dbReference>
<name>A0A0F9HRX4_9ZZZZ</name>
<proteinExistence type="predicted"/>
<comment type="caution">
    <text evidence="1">The sequence shown here is derived from an EMBL/GenBank/DDBJ whole genome shotgun (WGS) entry which is preliminary data.</text>
</comment>
<protein>
    <submittedName>
        <fullName evidence="1">Uncharacterized protein</fullName>
    </submittedName>
</protein>
<accession>A0A0F9HRX4</accession>
<reference evidence="1" key="1">
    <citation type="journal article" date="2015" name="Nature">
        <title>Complex archaea that bridge the gap between prokaryotes and eukaryotes.</title>
        <authorList>
            <person name="Spang A."/>
            <person name="Saw J.H."/>
            <person name="Jorgensen S.L."/>
            <person name="Zaremba-Niedzwiedzka K."/>
            <person name="Martijn J."/>
            <person name="Lind A.E."/>
            <person name="van Eijk R."/>
            <person name="Schleper C."/>
            <person name="Guy L."/>
            <person name="Ettema T.J."/>
        </authorList>
    </citation>
    <scope>NUCLEOTIDE SEQUENCE</scope>
</reference>
<sequence>MMGRKAIDITGQRFGRLVAEKSLGCGAGRAAKWRCRCDCGNVIIVSSNHLRKTQKSCGCIVKENGRNWGKKFAKDLTGQRCNMLVAIQPTKLRDKNGSVVWTCLCDCGKRVLVSSNTFVPEKQYSCGCIREKSIKGVRFGRLVGLRRDDGLDVRYLFWHFRCDCGNVISRSKAAVVAGLIKSCGCYLTSANMARFANYSPDDVPFELAKSQRILGKVRKELLATN</sequence>
<evidence type="ECO:0000313" key="1">
    <source>
        <dbReference type="EMBL" id="KKM18136.1"/>
    </source>
</evidence>